<gene>
    <name evidence="1" type="ORF">Pint_20645</name>
</gene>
<evidence type="ECO:0000313" key="1">
    <source>
        <dbReference type="EMBL" id="KAJ0014176.1"/>
    </source>
</evidence>
<dbReference type="Proteomes" id="UP001163603">
    <property type="component" value="Chromosome 13"/>
</dbReference>
<reference evidence="2" key="1">
    <citation type="journal article" date="2023" name="G3 (Bethesda)">
        <title>Genome assembly and association tests identify interacting loci associated with vigor, precocity, and sex in interspecific pistachio rootstocks.</title>
        <authorList>
            <person name="Palmer W."/>
            <person name="Jacygrad E."/>
            <person name="Sagayaradj S."/>
            <person name="Cavanaugh K."/>
            <person name="Han R."/>
            <person name="Bertier L."/>
            <person name="Beede B."/>
            <person name="Kafkas S."/>
            <person name="Golino D."/>
            <person name="Preece J."/>
            <person name="Michelmore R."/>
        </authorList>
    </citation>
    <scope>NUCLEOTIDE SEQUENCE [LARGE SCALE GENOMIC DNA]</scope>
</reference>
<evidence type="ECO:0000313" key="2">
    <source>
        <dbReference type="Proteomes" id="UP001163603"/>
    </source>
</evidence>
<keyword evidence="2" id="KW-1185">Reference proteome</keyword>
<comment type="caution">
    <text evidence="1">The sequence shown here is derived from an EMBL/GenBank/DDBJ whole genome shotgun (WGS) entry which is preliminary data.</text>
</comment>
<organism evidence="1 2">
    <name type="scientific">Pistacia integerrima</name>
    <dbReference type="NCBI Taxonomy" id="434235"/>
    <lineage>
        <taxon>Eukaryota</taxon>
        <taxon>Viridiplantae</taxon>
        <taxon>Streptophyta</taxon>
        <taxon>Embryophyta</taxon>
        <taxon>Tracheophyta</taxon>
        <taxon>Spermatophyta</taxon>
        <taxon>Magnoliopsida</taxon>
        <taxon>eudicotyledons</taxon>
        <taxon>Gunneridae</taxon>
        <taxon>Pentapetalae</taxon>
        <taxon>rosids</taxon>
        <taxon>malvids</taxon>
        <taxon>Sapindales</taxon>
        <taxon>Anacardiaceae</taxon>
        <taxon>Pistacia</taxon>
    </lineage>
</organism>
<accession>A0ACC0XCT8</accession>
<dbReference type="EMBL" id="CM047748">
    <property type="protein sequence ID" value="KAJ0014176.1"/>
    <property type="molecule type" value="Genomic_DNA"/>
</dbReference>
<sequence length="371" mass="40569">MEISAQLSRTSSFRVLESGKVEKLIDIAWSIGNASSSQCDENLHLHAWDGNSAIAEKSDNKFQVDQIWALYNDRDRMPKRQIAADTKVHGIIGKPIGHSKSPHLYISAFRAPGFNGIYLPLLVDSVADFINTYSSPDFVGYSYTIPHKEDGLRCCDEIDPIAKEIGAISCMIRRPTDGKLMGYNVDCLGAIAAIEEALRASNGAPASGSPLAGKLFVVMGAGGAGKALAYGGYEKGARVVVANRTYAKAKELAGKVGGQSITLDELKDFHPEEGMILANTTSVGMKPRIEDSPLPKEALKHYSLVFDAIYTPKWTRLLQEAKECGAIVVFGTEMFINQAFVQVERFTGLPAPKQLMRDVLARNMDKSEFFW</sequence>
<name>A0ACC0XCT8_9ROSI</name>
<proteinExistence type="predicted"/>
<protein>
    <submittedName>
        <fullName evidence="1">Uncharacterized protein</fullName>
    </submittedName>
</protein>